<proteinExistence type="predicted"/>
<sequence>CTLNSSSVMKAKSKLSFFPHAHLPSDSWEAGIEKYSKIPDASTKKNVKETIKEIAGELSDIWRTNPGPAFYPLMLHFTRVALLLSAVPPPATPDDWSPPLSPLPIPLPDRVDEPEYYYFTLDAEVRNLQDLYLVHRGFAGIIQNLKEREEVLDFDDVQRLAGDLLLANCPSACKSFYPPSMQDTLDSMSDSPWRDDHIHATFAVLERLERDPVKAGEAASNLAAIRSDFENRMELLMKIRRRYRAFIIDEAQDNSPVQWRLLSRLWGERRVEEGEPSIPDTPWQPTVCYVGDVKQS</sequence>
<keyword evidence="4" id="KW-0067">ATP-binding</keyword>
<feature type="non-terminal residue" evidence="6">
    <location>
        <position position="296"/>
    </location>
</feature>
<dbReference type="GO" id="GO:0016787">
    <property type="term" value="F:hydrolase activity"/>
    <property type="evidence" value="ECO:0007669"/>
    <property type="project" value="UniProtKB-KW"/>
</dbReference>
<accession>A0A382U491</accession>
<feature type="domain" description="UvrD-like helicase ATP-binding" evidence="5">
    <location>
        <begin position="228"/>
        <end position="296"/>
    </location>
</feature>
<dbReference type="SUPFAM" id="SSF52540">
    <property type="entry name" value="P-loop containing nucleoside triphosphate hydrolases"/>
    <property type="match status" value="1"/>
</dbReference>
<dbReference type="InterPro" id="IPR014016">
    <property type="entry name" value="UvrD-like_ATP-bd"/>
</dbReference>
<keyword evidence="3" id="KW-0347">Helicase</keyword>
<dbReference type="Gene3D" id="3.40.50.300">
    <property type="entry name" value="P-loop containing nucleotide triphosphate hydrolases"/>
    <property type="match status" value="1"/>
</dbReference>
<keyword evidence="1" id="KW-0547">Nucleotide-binding</keyword>
<name>A0A382U491_9ZZZZ</name>
<dbReference type="AlphaFoldDB" id="A0A382U491"/>
<feature type="non-terminal residue" evidence="6">
    <location>
        <position position="1"/>
    </location>
</feature>
<evidence type="ECO:0000256" key="3">
    <source>
        <dbReference type="ARBA" id="ARBA00022806"/>
    </source>
</evidence>
<dbReference type="EMBL" id="UINC01141409">
    <property type="protein sequence ID" value="SVD29124.1"/>
    <property type="molecule type" value="Genomic_DNA"/>
</dbReference>
<dbReference type="InterPro" id="IPR027417">
    <property type="entry name" value="P-loop_NTPase"/>
</dbReference>
<evidence type="ECO:0000313" key="6">
    <source>
        <dbReference type="EMBL" id="SVD29124.1"/>
    </source>
</evidence>
<keyword evidence="2" id="KW-0378">Hydrolase</keyword>
<organism evidence="6">
    <name type="scientific">marine metagenome</name>
    <dbReference type="NCBI Taxonomy" id="408172"/>
    <lineage>
        <taxon>unclassified sequences</taxon>
        <taxon>metagenomes</taxon>
        <taxon>ecological metagenomes</taxon>
    </lineage>
</organism>
<evidence type="ECO:0000256" key="4">
    <source>
        <dbReference type="ARBA" id="ARBA00022840"/>
    </source>
</evidence>
<evidence type="ECO:0000256" key="1">
    <source>
        <dbReference type="ARBA" id="ARBA00022741"/>
    </source>
</evidence>
<evidence type="ECO:0000256" key="2">
    <source>
        <dbReference type="ARBA" id="ARBA00022801"/>
    </source>
</evidence>
<protein>
    <recommendedName>
        <fullName evidence="5">UvrD-like helicase ATP-binding domain-containing protein</fullName>
    </recommendedName>
</protein>
<dbReference type="Pfam" id="PF00580">
    <property type="entry name" value="UvrD-helicase"/>
    <property type="match status" value="1"/>
</dbReference>
<evidence type="ECO:0000259" key="5">
    <source>
        <dbReference type="Pfam" id="PF00580"/>
    </source>
</evidence>
<dbReference type="GO" id="GO:0005524">
    <property type="term" value="F:ATP binding"/>
    <property type="evidence" value="ECO:0007669"/>
    <property type="project" value="UniProtKB-KW"/>
</dbReference>
<gene>
    <name evidence="6" type="ORF">METZ01_LOCUS381978</name>
</gene>
<reference evidence="6" key="1">
    <citation type="submission" date="2018-05" db="EMBL/GenBank/DDBJ databases">
        <authorList>
            <person name="Lanie J.A."/>
            <person name="Ng W.-L."/>
            <person name="Kazmierczak K.M."/>
            <person name="Andrzejewski T.M."/>
            <person name="Davidsen T.M."/>
            <person name="Wayne K.J."/>
            <person name="Tettelin H."/>
            <person name="Glass J.I."/>
            <person name="Rusch D."/>
            <person name="Podicherti R."/>
            <person name="Tsui H.-C.T."/>
            <person name="Winkler M.E."/>
        </authorList>
    </citation>
    <scope>NUCLEOTIDE SEQUENCE</scope>
</reference>
<dbReference type="GO" id="GO:0004386">
    <property type="term" value="F:helicase activity"/>
    <property type="evidence" value="ECO:0007669"/>
    <property type="project" value="UniProtKB-KW"/>
</dbReference>